<evidence type="ECO:0000256" key="1">
    <source>
        <dbReference type="SAM" id="SignalP"/>
    </source>
</evidence>
<dbReference type="InterPro" id="IPR036188">
    <property type="entry name" value="FAD/NAD-bd_sf"/>
</dbReference>
<keyword evidence="1" id="KW-0732">Signal</keyword>
<sequence length="428" mass="45983">MKQLTIVGAGWAGLAAAVAATQAGWQVTLFEAAPLAGGRARSLQQNFADKPLDNGQHVLIGAYRDTLALMRTVGLNPEALLQRLPLDLRFPDGQGLSLPDWPLPFNLLAGVARANGWSLKDKASLIQASWHWQRTGFTCDDTWTVAQLCEDARLSPRVMQQLIEPLCLSALNTPLHQASATVYLRVLQDALLGGSGSSDLLVPRIDLGALLPDACLQWLSTQGADIRLGQRITAGALEALTHANSPTQATLLACPPWEAARLSADLAPKWAYPCAELQHTAIATVYLRCTDAGFAGLPRPMMALYSDAQAPAQFVFDRGALTAQPGLLAAVVSACSAERDEVTEQVYDQVCEQLELTNLEVVQTVVEKRATLACTPLLNRPEPFIAPGLWACGDYICGPYPSTLEGAVRSGQQVVTQLSQMADRQRLG</sequence>
<keyword evidence="4" id="KW-1185">Reference proteome</keyword>
<dbReference type="InterPro" id="IPR002937">
    <property type="entry name" value="Amino_oxidase"/>
</dbReference>
<evidence type="ECO:0000313" key="3">
    <source>
        <dbReference type="EMBL" id="PUE58434.1"/>
    </source>
</evidence>
<gene>
    <name evidence="3" type="ORF">B9Z44_01770</name>
</gene>
<dbReference type="NCBIfam" id="TIGR03467">
    <property type="entry name" value="HpnE"/>
    <property type="match status" value="1"/>
</dbReference>
<name>A0A315ER51_9BURK</name>
<dbReference type="PANTHER" id="PTHR42923:SF47">
    <property type="entry name" value="BLR3003 PROTEIN"/>
    <property type="match status" value="1"/>
</dbReference>
<feature type="signal peptide" evidence="1">
    <location>
        <begin position="1"/>
        <end position="19"/>
    </location>
</feature>
<dbReference type="InterPro" id="IPR017830">
    <property type="entry name" value="SQase_HpnE"/>
</dbReference>
<reference evidence="3 4" key="1">
    <citation type="submission" date="2017-04" db="EMBL/GenBank/DDBJ databases">
        <title>Unexpected and diverse lifestyles within the genus Limnohabitans.</title>
        <authorList>
            <person name="Kasalicky V."/>
            <person name="Mehrshad M."/>
            <person name="Andrei S.-A."/>
            <person name="Salcher M."/>
            <person name="Kratochvilova H."/>
            <person name="Simek K."/>
            <person name="Ghai R."/>
        </authorList>
    </citation>
    <scope>NUCLEOTIDE SEQUENCE [LARGE SCALE GENOMIC DNA]</scope>
    <source>
        <strain evidence="3 4">MWH-C5</strain>
    </source>
</reference>
<dbReference type="RefSeq" id="WP_108401543.1">
    <property type="nucleotide sequence ID" value="NZ_NESP01000001.1"/>
</dbReference>
<dbReference type="Proteomes" id="UP000251341">
    <property type="component" value="Unassembled WGS sequence"/>
</dbReference>
<dbReference type="Pfam" id="PF01593">
    <property type="entry name" value="Amino_oxidase"/>
    <property type="match status" value="1"/>
</dbReference>
<dbReference type="InterPro" id="IPR050464">
    <property type="entry name" value="Zeta_carotene_desat/Oxidored"/>
</dbReference>
<accession>A0A315ER51</accession>
<evidence type="ECO:0000313" key="4">
    <source>
        <dbReference type="Proteomes" id="UP000251341"/>
    </source>
</evidence>
<proteinExistence type="predicted"/>
<organism evidence="3 4">
    <name type="scientific">Limnohabitans curvus</name>
    <dbReference type="NCBI Taxonomy" id="323423"/>
    <lineage>
        <taxon>Bacteria</taxon>
        <taxon>Pseudomonadati</taxon>
        <taxon>Pseudomonadota</taxon>
        <taxon>Betaproteobacteria</taxon>
        <taxon>Burkholderiales</taxon>
        <taxon>Comamonadaceae</taxon>
        <taxon>Limnohabitans</taxon>
    </lineage>
</organism>
<feature type="domain" description="Amine oxidase" evidence="2">
    <location>
        <begin position="12"/>
        <end position="417"/>
    </location>
</feature>
<dbReference type="AlphaFoldDB" id="A0A315ER51"/>
<comment type="caution">
    <text evidence="3">The sequence shown here is derived from an EMBL/GenBank/DDBJ whole genome shotgun (WGS) entry which is preliminary data.</text>
</comment>
<dbReference type="SUPFAM" id="SSF51905">
    <property type="entry name" value="FAD/NAD(P)-binding domain"/>
    <property type="match status" value="1"/>
</dbReference>
<dbReference type="Gene3D" id="3.50.50.60">
    <property type="entry name" value="FAD/NAD(P)-binding domain"/>
    <property type="match status" value="1"/>
</dbReference>
<evidence type="ECO:0000259" key="2">
    <source>
        <dbReference type="Pfam" id="PF01593"/>
    </source>
</evidence>
<feature type="chain" id="PRO_5016312338" description="Amine oxidase domain-containing protein" evidence="1">
    <location>
        <begin position="20"/>
        <end position="428"/>
    </location>
</feature>
<dbReference type="GO" id="GO:0016491">
    <property type="term" value="F:oxidoreductase activity"/>
    <property type="evidence" value="ECO:0007669"/>
    <property type="project" value="InterPro"/>
</dbReference>
<protein>
    <recommendedName>
        <fullName evidence="2">Amine oxidase domain-containing protein</fullName>
    </recommendedName>
</protein>
<dbReference type="EMBL" id="NESP01000001">
    <property type="protein sequence ID" value="PUE58434.1"/>
    <property type="molecule type" value="Genomic_DNA"/>
</dbReference>
<dbReference type="PANTHER" id="PTHR42923">
    <property type="entry name" value="PROTOPORPHYRINOGEN OXIDASE"/>
    <property type="match status" value="1"/>
</dbReference>